<feature type="transmembrane region" description="Helical" evidence="11">
    <location>
        <begin position="441"/>
        <end position="464"/>
    </location>
</feature>
<evidence type="ECO:0000256" key="11">
    <source>
        <dbReference type="SAM" id="Phobius"/>
    </source>
</evidence>
<comment type="subcellular location">
    <subcellularLocation>
        <location evidence="1">Cell membrane</location>
        <topology evidence="1">Multi-pass membrane protein</topology>
    </subcellularLocation>
</comment>
<evidence type="ECO:0000259" key="13">
    <source>
        <dbReference type="PROSITE" id="PS50261"/>
    </source>
</evidence>
<dbReference type="Pfam" id="PF02793">
    <property type="entry name" value="HRM"/>
    <property type="match status" value="1"/>
</dbReference>
<feature type="region of interest" description="Disordered" evidence="10">
    <location>
        <begin position="1227"/>
        <end position="1252"/>
    </location>
</feature>
<dbReference type="GO" id="GO:0007188">
    <property type="term" value="P:adenylate cyclase-modulating G protein-coupled receptor signaling pathway"/>
    <property type="evidence" value="ECO:0007669"/>
    <property type="project" value="TreeGrafter"/>
</dbReference>
<evidence type="ECO:0000256" key="7">
    <source>
        <dbReference type="ARBA" id="ARBA00023136"/>
    </source>
</evidence>
<dbReference type="GO" id="GO:0017046">
    <property type="term" value="F:peptide hormone binding"/>
    <property type="evidence" value="ECO:0007669"/>
    <property type="project" value="TreeGrafter"/>
</dbReference>
<evidence type="ECO:0000313" key="14">
    <source>
        <dbReference type="EMBL" id="KAF3842907.1"/>
    </source>
</evidence>
<keyword evidence="3" id="KW-1003">Cell membrane</keyword>
<evidence type="ECO:0000313" key="15">
    <source>
        <dbReference type="Proteomes" id="UP000518266"/>
    </source>
</evidence>
<keyword evidence="5 11" id="KW-1133">Transmembrane helix</keyword>
<dbReference type="InterPro" id="IPR050332">
    <property type="entry name" value="GPCR_2"/>
</dbReference>
<dbReference type="SUPFAM" id="SSF111418">
    <property type="entry name" value="Hormone receptor domain"/>
    <property type="match status" value="1"/>
</dbReference>
<feature type="domain" description="G-protein coupled receptors family 2 profile 1" evidence="12">
    <location>
        <begin position="339"/>
        <end position="422"/>
    </location>
</feature>
<sequence length="1271" mass="144044">MYILYEIKQQCYQNLSNIDPGATDKKLGCRICKEVKYLGKHTGQGVKVSIEWGECAVSHFGSDKCKQQASLRKKIKEHKESQAHVKAADILQSSSREAIQKQLQSMHRSEYETTIRVFRTAYKIGKHSRPFMDMPIDLNLQKLNGLNVGRVLHSNKICGKIIDHIADELKKKMGKDIIENKRKTLFWSLNLPLLVPETFFWELIELDGTTADDITKALMECLGRHFNEDFLGQCLVSFACDGASVMLGKRTGVATQLCSKFPNLFVWHCSNHRLELTVGMWSRRSQAQSFSNLFDKLYSLFHASPKNQRQLAQCAQAIGQRLLVIGLKGASEQSGKTTECFMITFQMLQTTRAGIPETEQNEVCPPDWDGLICWPGLATKVPCPTYIFDFNHKGHAYRTCDVNGSWVFSHRLNKTWTNYSECFLQPTDEKGRQDFFERLCVMYTIGYAVSFSSLMVAIFIIGYFRRLHCTRNYIHMHLFVSFMLRAVSIFVMDKVVYPSAGLQDFDSALLDNFKTVSLPPLDTSQYIGCRFVVVLFIYFLSTNYYWMLVEGLYLHSLIFMAFRSDSKYLWGYILIGWGVPAVFVAVWAIVRATLADLNFILFLNIVRVLATKIRETNAGRYDTRKQYRKLAKSTLVLVLVFGIHYIIFVGPYTIEGLSWEVRMYCELFFNSFQGFFVSIIYCYCNGETAYKETFESFTAHGNHVVRYSSHDWSGTWCDICIEQTLMKSAKSEGGLSRGRMRHSDSGHKCWVLTLNHFSNVNQRMEESVKKHAPLHRDLGKTQMKRDAEAIDLALQWFEENNPFDPDRDKELLVSFSTGFRSTGDDPVNAERAAEIGREMQIKLDGQSVTSTMEVKSKVQALSSLRKIPKINEKKIHLDSLKLFNRLIIFAQRDMTVETSLAKHNITVEQCDNDADTSIVREALATATDDSVEVRAEDADVLVMLVHHIPSTNHPLFFTTSKGSYDVRRIREALSERERCYLLFCHAFTGCDTVSAIAGHGKTTLFDRFCAGDIDEHMDIFLDTQATKDAVIQAGTTIFQYIYHAPGTALGEIRHNMFSRKAAAGLIKPETLPPTEGAAAQHSLRAYLQTQDWILLQSMSLNPSDYGWTLGVHGYEPVPTLDPMAPEELLQFTSCNCNGDCSNRRCSCKRNGVKCISACGIQAEIKKTWTRWILAFEWEGPVVCGRYRYGSVVVGINNNSTTLVSSRVYRSADPAVIGMHATLPGYVISNSDPSIPEEPEDSGPKQVDDISLKENLPVVITTATAEDEEETL</sequence>
<feature type="compositionally biased region" description="Basic and acidic residues" evidence="10">
    <location>
        <begin position="1241"/>
        <end position="1251"/>
    </location>
</feature>
<evidence type="ECO:0000256" key="1">
    <source>
        <dbReference type="ARBA" id="ARBA00004651"/>
    </source>
</evidence>
<evidence type="ECO:0000256" key="3">
    <source>
        <dbReference type="ARBA" id="ARBA00022475"/>
    </source>
</evidence>
<dbReference type="PROSITE" id="PS50227">
    <property type="entry name" value="G_PROTEIN_RECEP_F2_3"/>
    <property type="match status" value="1"/>
</dbReference>
<dbReference type="InterPro" id="IPR036445">
    <property type="entry name" value="GPCR_2_extracell_dom_sf"/>
</dbReference>
<dbReference type="GO" id="GO:0004991">
    <property type="term" value="F:parathyroid hormone receptor activity"/>
    <property type="evidence" value="ECO:0007669"/>
    <property type="project" value="TreeGrafter"/>
</dbReference>
<keyword evidence="15" id="KW-1185">Reference proteome</keyword>
<reference evidence="14 15" key="1">
    <citation type="submission" date="2020-03" db="EMBL/GenBank/DDBJ databases">
        <title>Dissostichus mawsoni Genome sequencing and assembly.</title>
        <authorList>
            <person name="Park H."/>
        </authorList>
    </citation>
    <scope>NUCLEOTIDE SEQUENCE [LARGE SCALE GENOMIC DNA]</scope>
    <source>
        <strain evidence="14">DM0001</strain>
        <tissue evidence="14">Muscle</tissue>
    </source>
</reference>
<dbReference type="InterPro" id="IPR001879">
    <property type="entry name" value="GPCR_2_extracellular_dom"/>
</dbReference>
<keyword evidence="4 11" id="KW-0812">Transmembrane</keyword>
<dbReference type="EMBL" id="JAAKFY010000018">
    <property type="protein sequence ID" value="KAF3842907.1"/>
    <property type="molecule type" value="Genomic_DNA"/>
</dbReference>
<dbReference type="PROSITE" id="PS50261">
    <property type="entry name" value="G_PROTEIN_RECEP_F2_4"/>
    <property type="match status" value="1"/>
</dbReference>
<dbReference type="Proteomes" id="UP000518266">
    <property type="component" value="Unassembled WGS sequence"/>
</dbReference>
<comment type="similarity">
    <text evidence="2">Belongs to the G-protein coupled receptor 2 family.</text>
</comment>
<keyword evidence="9" id="KW-0807">Transducer</keyword>
<dbReference type="PRINTS" id="PR00249">
    <property type="entry name" value="GPCRSECRETIN"/>
</dbReference>
<evidence type="ECO:0000256" key="2">
    <source>
        <dbReference type="ARBA" id="ARBA00005314"/>
    </source>
</evidence>
<feature type="transmembrane region" description="Helical" evidence="11">
    <location>
        <begin position="634"/>
        <end position="654"/>
    </location>
</feature>
<dbReference type="Pfam" id="PF00002">
    <property type="entry name" value="7tm_2"/>
    <property type="match status" value="2"/>
</dbReference>
<evidence type="ECO:0000256" key="9">
    <source>
        <dbReference type="ARBA" id="ARBA00023224"/>
    </source>
</evidence>
<protein>
    <recommendedName>
        <fullName evidence="16">Parathyroid hormone 2 receptor</fullName>
    </recommendedName>
</protein>
<dbReference type="SUPFAM" id="SSF81321">
    <property type="entry name" value="Family A G protein-coupled receptor-like"/>
    <property type="match status" value="1"/>
</dbReference>
<organism evidence="14 15">
    <name type="scientific">Dissostichus mawsoni</name>
    <name type="common">Antarctic cod</name>
    <dbReference type="NCBI Taxonomy" id="36200"/>
    <lineage>
        <taxon>Eukaryota</taxon>
        <taxon>Metazoa</taxon>
        <taxon>Chordata</taxon>
        <taxon>Craniata</taxon>
        <taxon>Vertebrata</taxon>
        <taxon>Euteleostomi</taxon>
        <taxon>Actinopterygii</taxon>
        <taxon>Neopterygii</taxon>
        <taxon>Teleostei</taxon>
        <taxon>Neoteleostei</taxon>
        <taxon>Acanthomorphata</taxon>
        <taxon>Eupercaria</taxon>
        <taxon>Perciformes</taxon>
        <taxon>Notothenioidei</taxon>
        <taxon>Nototheniidae</taxon>
        <taxon>Dissostichus</taxon>
    </lineage>
</organism>
<comment type="caution">
    <text evidence="14">The sequence shown here is derived from an EMBL/GenBank/DDBJ whole genome shotgun (WGS) entry which is preliminary data.</text>
</comment>
<proteinExistence type="inferred from homology"/>
<dbReference type="GO" id="GO:0005886">
    <property type="term" value="C:plasma membrane"/>
    <property type="evidence" value="ECO:0007669"/>
    <property type="project" value="UniProtKB-SubCell"/>
</dbReference>
<dbReference type="AlphaFoldDB" id="A0A7J5Y2K3"/>
<evidence type="ECO:0000256" key="8">
    <source>
        <dbReference type="ARBA" id="ARBA00023170"/>
    </source>
</evidence>
<dbReference type="SMART" id="SM00008">
    <property type="entry name" value="HormR"/>
    <property type="match status" value="1"/>
</dbReference>
<dbReference type="PANTHER" id="PTHR45620">
    <property type="entry name" value="PDF RECEPTOR-LIKE PROTEIN-RELATED"/>
    <property type="match status" value="1"/>
</dbReference>
<evidence type="ECO:0000256" key="5">
    <source>
        <dbReference type="ARBA" id="ARBA00022989"/>
    </source>
</evidence>
<dbReference type="GO" id="GO:0008528">
    <property type="term" value="F:G protein-coupled peptide receptor activity"/>
    <property type="evidence" value="ECO:0007669"/>
    <property type="project" value="TreeGrafter"/>
</dbReference>
<feature type="transmembrane region" description="Helical" evidence="11">
    <location>
        <begin position="569"/>
        <end position="589"/>
    </location>
</feature>
<evidence type="ECO:0000259" key="12">
    <source>
        <dbReference type="PROSITE" id="PS50227"/>
    </source>
</evidence>
<evidence type="ECO:0000256" key="10">
    <source>
        <dbReference type="SAM" id="MobiDB-lite"/>
    </source>
</evidence>
<evidence type="ECO:0000256" key="4">
    <source>
        <dbReference type="ARBA" id="ARBA00022692"/>
    </source>
</evidence>
<feature type="domain" description="G-protein coupled receptors family 2 profile 2" evidence="13">
    <location>
        <begin position="439"/>
        <end position="685"/>
    </location>
</feature>
<dbReference type="InterPro" id="IPR000832">
    <property type="entry name" value="GPCR_2_secretin-like"/>
</dbReference>
<keyword evidence="8" id="KW-0675">Receptor</keyword>
<dbReference type="GO" id="GO:0007166">
    <property type="term" value="P:cell surface receptor signaling pathway"/>
    <property type="evidence" value="ECO:0007669"/>
    <property type="project" value="InterPro"/>
</dbReference>
<evidence type="ECO:0008006" key="16">
    <source>
        <dbReference type="Google" id="ProtNLM"/>
    </source>
</evidence>
<evidence type="ECO:0000256" key="6">
    <source>
        <dbReference type="ARBA" id="ARBA00023040"/>
    </source>
</evidence>
<dbReference type="Gene3D" id="4.10.1240.10">
    <property type="entry name" value="GPCR, family 2, extracellular hormone receptor domain"/>
    <property type="match status" value="1"/>
</dbReference>
<accession>A0A7J5Y2K3</accession>
<keyword evidence="7 11" id="KW-0472">Membrane</keyword>
<dbReference type="InterPro" id="IPR017981">
    <property type="entry name" value="GPCR_2-like_7TM"/>
</dbReference>
<dbReference type="OrthoDB" id="16753at2759"/>
<dbReference type="PANTHER" id="PTHR45620:SF7">
    <property type="entry name" value="PARATHYROID HORMONE 2 RECEPTOR"/>
    <property type="match status" value="1"/>
</dbReference>
<keyword evidence="6" id="KW-0297">G-protein coupled receptor</keyword>
<gene>
    <name evidence="14" type="ORF">F7725_001756</name>
</gene>
<dbReference type="FunFam" id="1.20.1070.10:FF:000962">
    <property type="entry name" value="Pituitary adenylate cyclase-activating peptide"/>
    <property type="match status" value="1"/>
</dbReference>
<name>A0A7J5Y2K3_DISMA</name>
<dbReference type="Gene3D" id="1.20.1070.10">
    <property type="entry name" value="Rhodopsin 7-helix transmembrane proteins"/>
    <property type="match status" value="2"/>
</dbReference>